<dbReference type="PANTHER" id="PTHR28254:SF1">
    <property type="entry name" value="CYTOCHROME B-C1 COMPLEX SUBUNIT 10, MITOCHONDRIAL"/>
    <property type="match status" value="1"/>
</dbReference>
<proteinExistence type="predicted"/>
<dbReference type="AlphaFoldDB" id="A0AAD6BZH8"/>
<dbReference type="PANTHER" id="PTHR28254">
    <property type="entry name" value="CYTOCHROME B-C1 COMPLEX SUBUNIT 10"/>
    <property type="match status" value="1"/>
</dbReference>
<name>A0AAD6BZH8_9EURO</name>
<keyword evidence="1" id="KW-0472">Membrane</keyword>
<gene>
    <name evidence="2" type="ORF">N7458_009574</name>
</gene>
<dbReference type="GeneID" id="81603199"/>
<evidence type="ECO:0008006" key="4">
    <source>
        <dbReference type="Google" id="ProtNLM"/>
    </source>
</evidence>
<comment type="caution">
    <text evidence="2">The sequence shown here is derived from an EMBL/GenBank/DDBJ whole genome shotgun (WGS) entry which is preliminary data.</text>
</comment>
<sequence>MCSSGPFLEQLSHLPTRTTMVFTPTLRRAAAQASTSAFAPKYTIPRRVAGFTIPAAVQAFGVFAGTAALFMFGEVPRVRRDILQQIPGLDTYYDRRIAPEDNPF</sequence>
<keyword evidence="1" id="KW-0812">Transmembrane</keyword>
<dbReference type="GO" id="GO:0005739">
    <property type="term" value="C:mitochondrion"/>
    <property type="evidence" value="ECO:0007669"/>
    <property type="project" value="GOC"/>
</dbReference>
<protein>
    <recommendedName>
        <fullName evidence="4">Cytochrome b-c1 complex subunit 10</fullName>
    </recommendedName>
</protein>
<feature type="transmembrane region" description="Helical" evidence="1">
    <location>
        <begin position="48"/>
        <end position="72"/>
    </location>
</feature>
<reference evidence="2" key="1">
    <citation type="submission" date="2022-12" db="EMBL/GenBank/DDBJ databases">
        <authorList>
            <person name="Petersen C."/>
        </authorList>
    </citation>
    <scope>NUCLEOTIDE SEQUENCE</scope>
    <source>
        <strain evidence="2">IBT 16125</strain>
    </source>
</reference>
<dbReference type="RefSeq" id="XP_056761805.1">
    <property type="nucleotide sequence ID" value="XM_056912956.1"/>
</dbReference>
<keyword evidence="1" id="KW-1133">Transmembrane helix</keyword>
<evidence type="ECO:0000313" key="3">
    <source>
        <dbReference type="Proteomes" id="UP001213681"/>
    </source>
</evidence>
<organism evidence="2 3">
    <name type="scientific">Penicillium daleae</name>
    <dbReference type="NCBI Taxonomy" id="63821"/>
    <lineage>
        <taxon>Eukaryota</taxon>
        <taxon>Fungi</taxon>
        <taxon>Dikarya</taxon>
        <taxon>Ascomycota</taxon>
        <taxon>Pezizomycotina</taxon>
        <taxon>Eurotiomycetes</taxon>
        <taxon>Eurotiomycetidae</taxon>
        <taxon>Eurotiales</taxon>
        <taxon>Aspergillaceae</taxon>
        <taxon>Penicillium</taxon>
    </lineage>
</organism>
<dbReference type="EMBL" id="JAPVEA010000008">
    <property type="protein sequence ID" value="KAJ5438576.1"/>
    <property type="molecule type" value="Genomic_DNA"/>
</dbReference>
<evidence type="ECO:0000256" key="1">
    <source>
        <dbReference type="SAM" id="Phobius"/>
    </source>
</evidence>
<accession>A0AAD6BZH8</accession>
<dbReference type="Proteomes" id="UP001213681">
    <property type="component" value="Unassembled WGS sequence"/>
</dbReference>
<dbReference type="GO" id="GO:0006122">
    <property type="term" value="P:mitochondrial electron transport, ubiquinol to cytochrome c"/>
    <property type="evidence" value="ECO:0007669"/>
    <property type="project" value="InterPro"/>
</dbReference>
<dbReference type="Pfam" id="PF09796">
    <property type="entry name" value="QCR10"/>
    <property type="match status" value="1"/>
</dbReference>
<keyword evidence="3" id="KW-1185">Reference proteome</keyword>
<dbReference type="InterPro" id="IPR019182">
    <property type="entry name" value="Cytochrome_b-c1_su10_fun"/>
</dbReference>
<reference evidence="2" key="2">
    <citation type="journal article" date="2023" name="IMA Fungus">
        <title>Comparative genomic study of the Penicillium genus elucidates a diverse pangenome and 15 lateral gene transfer events.</title>
        <authorList>
            <person name="Petersen C."/>
            <person name="Sorensen T."/>
            <person name="Nielsen M.R."/>
            <person name="Sondergaard T.E."/>
            <person name="Sorensen J.L."/>
            <person name="Fitzpatrick D.A."/>
            <person name="Frisvad J.C."/>
            <person name="Nielsen K.L."/>
        </authorList>
    </citation>
    <scope>NUCLEOTIDE SEQUENCE</scope>
    <source>
        <strain evidence="2">IBT 16125</strain>
    </source>
</reference>
<evidence type="ECO:0000313" key="2">
    <source>
        <dbReference type="EMBL" id="KAJ5438576.1"/>
    </source>
</evidence>